<feature type="compositionally biased region" description="Low complexity" evidence="1">
    <location>
        <begin position="31"/>
        <end position="47"/>
    </location>
</feature>
<feature type="chain" id="PRO_5039539904" description="Secreted protein" evidence="2">
    <location>
        <begin position="28"/>
        <end position="331"/>
    </location>
</feature>
<evidence type="ECO:0008006" key="4">
    <source>
        <dbReference type="Google" id="ProtNLM"/>
    </source>
</evidence>
<sequence length="331" mass="33238">MDSPRWIRRALGAGALVLALALAGCQAAPTAAPSPTASAATTAPTPSETSVTVDTPTPPFDGGCAELLADPGIAAATGGATALQPGERWWIGIETAGGLDCPFDAARGYGHIIAVPADAAVSPGFDAPGCVQQYDEVECVSTETVGGIWVLVALIGGELAPEVPDALVALQAAASAALSDADGVGVTARASTASLPLDCSALADAVDVSTLLAAEEVFSDRIEEGSGPLGRRVAEALGVSGRCDWSELTDFREFGVVVYPGAAWTWPGIDLPEAEEVEVAGLDGLLSVDRHAGATLIVTDGVNLIEVRGSGIGREDLLAAAERITTAVSGA</sequence>
<organism evidence="3">
    <name type="scientific">uncultured Microbacterium sp</name>
    <dbReference type="NCBI Taxonomy" id="191216"/>
    <lineage>
        <taxon>Bacteria</taxon>
        <taxon>Bacillati</taxon>
        <taxon>Actinomycetota</taxon>
        <taxon>Actinomycetes</taxon>
        <taxon>Micrococcales</taxon>
        <taxon>Microbacteriaceae</taxon>
        <taxon>Microbacterium</taxon>
        <taxon>environmental samples</taxon>
    </lineage>
</organism>
<keyword evidence="2" id="KW-0732">Signal</keyword>
<accession>A0A1Y5P157</accession>
<feature type="signal peptide" evidence="2">
    <location>
        <begin position="1"/>
        <end position="27"/>
    </location>
</feature>
<reference evidence="3" key="1">
    <citation type="submission" date="2016-03" db="EMBL/GenBank/DDBJ databases">
        <authorList>
            <person name="Ploux O."/>
        </authorList>
    </citation>
    <scope>NUCLEOTIDE SEQUENCE</scope>
    <source>
        <strain evidence="3">UC1</strain>
    </source>
</reference>
<evidence type="ECO:0000256" key="2">
    <source>
        <dbReference type="SAM" id="SignalP"/>
    </source>
</evidence>
<dbReference type="AlphaFoldDB" id="A0A1Y5P157"/>
<feature type="region of interest" description="Disordered" evidence="1">
    <location>
        <begin position="31"/>
        <end position="57"/>
    </location>
</feature>
<dbReference type="RefSeq" id="WP_295574223.1">
    <property type="nucleotide sequence ID" value="NZ_FLQR01000003.1"/>
</dbReference>
<name>A0A1Y5P157_9MICO</name>
<dbReference type="EMBL" id="FLQR01000003">
    <property type="protein sequence ID" value="SBS71290.1"/>
    <property type="molecule type" value="Genomic_DNA"/>
</dbReference>
<protein>
    <recommendedName>
        <fullName evidence="4">Secreted protein</fullName>
    </recommendedName>
</protein>
<gene>
    <name evidence="3" type="ORF">MIPYR_110031</name>
</gene>
<proteinExistence type="predicted"/>
<dbReference type="PROSITE" id="PS51257">
    <property type="entry name" value="PROKAR_LIPOPROTEIN"/>
    <property type="match status" value="1"/>
</dbReference>
<evidence type="ECO:0000256" key="1">
    <source>
        <dbReference type="SAM" id="MobiDB-lite"/>
    </source>
</evidence>
<evidence type="ECO:0000313" key="3">
    <source>
        <dbReference type="EMBL" id="SBS71290.1"/>
    </source>
</evidence>